<organism evidence="2 3">
    <name type="scientific">Clostridium amylolyticum</name>
    <dbReference type="NCBI Taxonomy" id="1121298"/>
    <lineage>
        <taxon>Bacteria</taxon>
        <taxon>Bacillati</taxon>
        <taxon>Bacillota</taxon>
        <taxon>Clostridia</taxon>
        <taxon>Eubacteriales</taxon>
        <taxon>Clostridiaceae</taxon>
        <taxon>Clostridium</taxon>
    </lineage>
</organism>
<dbReference type="SUPFAM" id="SSF55469">
    <property type="entry name" value="FMN-dependent nitroreductase-like"/>
    <property type="match status" value="1"/>
</dbReference>
<dbReference type="STRING" id="1121298.SAMN05444401_2463"/>
<reference evidence="2 3" key="1">
    <citation type="submission" date="2016-11" db="EMBL/GenBank/DDBJ databases">
        <authorList>
            <person name="Jaros S."/>
            <person name="Januszkiewicz K."/>
            <person name="Wedrychowicz H."/>
        </authorList>
    </citation>
    <scope>NUCLEOTIDE SEQUENCE [LARGE SCALE GENOMIC DNA]</scope>
    <source>
        <strain evidence="2 3">DSM 21864</strain>
    </source>
</reference>
<dbReference type="GO" id="GO:0016491">
    <property type="term" value="F:oxidoreductase activity"/>
    <property type="evidence" value="ECO:0007669"/>
    <property type="project" value="InterPro"/>
</dbReference>
<dbReference type="PANTHER" id="PTHR43745">
    <property type="entry name" value="NITROREDUCTASE MJ1384-RELATED"/>
    <property type="match status" value="1"/>
</dbReference>
<accession>A0A1M6HC52</accession>
<protein>
    <submittedName>
        <fullName evidence="2">SagB-type dehydrogenase domain-containing protein</fullName>
    </submittedName>
</protein>
<evidence type="ECO:0000313" key="2">
    <source>
        <dbReference type="EMBL" id="SHJ19689.1"/>
    </source>
</evidence>
<dbReference type="InterPro" id="IPR000415">
    <property type="entry name" value="Nitroreductase-like"/>
</dbReference>
<keyword evidence="3" id="KW-1185">Reference proteome</keyword>
<name>A0A1M6HC52_9CLOT</name>
<dbReference type="InterPro" id="IPR052544">
    <property type="entry name" value="Bacteriocin_Proc_Enz"/>
</dbReference>
<dbReference type="PANTHER" id="PTHR43745:SF2">
    <property type="entry name" value="NITROREDUCTASE MJ1384-RELATED"/>
    <property type="match status" value="1"/>
</dbReference>
<dbReference type="CDD" id="cd02142">
    <property type="entry name" value="McbC_SagB-like_oxidoreductase"/>
    <property type="match status" value="1"/>
</dbReference>
<dbReference type="AlphaFoldDB" id="A0A1M6HC52"/>
<dbReference type="EMBL" id="FQZO01000003">
    <property type="protein sequence ID" value="SHJ19689.1"/>
    <property type="molecule type" value="Genomic_DNA"/>
</dbReference>
<evidence type="ECO:0000313" key="3">
    <source>
        <dbReference type="Proteomes" id="UP000184080"/>
    </source>
</evidence>
<dbReference type="RefSeq" id="WP_083599865.1">
    <property type="nucleotide sequence ID" value="NZ_FQZO01000003.1"/>
</dbReference>
<gene>
    <name evidence="2" type="ORF">SAMN05444401_2463</name>
</gene>
<sequence>MEERYPVERDIAMFNLHYTQMSIYADTVGLRTPEAVVKGALYSKHNRFLGQEYLLNFRTDNNYIGFSSGVFRFFETDAALTAVNRNLEEELNDVIPFPTPKKIKASFSSVISSRRSVRQFNKQKISKQELGDILYYAQGISGSVQAVNIPVEKNTIELRNAPSGGGLYPIYLYMLILNAEGIKKGIYKYYPYSHSLKPVRLDFNIDKCRELAQFGNINGEDCSVYIFYVYDFYVNSRKYGDGAMMYAAIETGEIAQNIQLTSTALGYGSCDIGGYDKQFCEEVLKLDGINRHVIHMTIIG</sequence>
<dbReference type="InterPro" id="IPR029479">
    <property type="entry name" value="Nitroreductase"/>
</dbReference>
<dbReference type="InterPro" id="IPR020051">
    <property type="entry name" value="SagB-type_dehydrogenase"/>
</dbReference>
<dbReference type="NCBIfam" id="TIGR03605">
    <property type="entry name" value="antibiot_sagB"/>
    <property type="match status" value="1"/>
</dbReference>
<feature type="domain" description="Nitroreductase" evidence="1">
    <location>
        <begin position="111"/>
        <end position="297"/>
    </location>
</feature>
<dbReference type="Gene3D" id="3.40.109.10">
    <property type="entry name" value="NADH Oxidase"/>
    <property type="match status" value="1"/>
</dbReference>
<evidence type="ECO:0000259" key="1">
    <source>
        <dbReference type="Pfam" id="PF00881"/>
    </source>
</evidence>
<proteinExistence type="predicted"/>
<dbReference type="Pfam" id="PF00881">
    <property type="entry name" value="Nitroreductase"/>
    <property type="match status" value="1"/>
</dbReference>
<dbReference type="Proteomes" id="UP000184080">
    <property type="component" value="Unassembled WGS sequence"/>
</dbReference>